<protein>
    <submittedName>
        <fullName evidence="2">Nuclear transport factor 2 family protein</fullName>
    </submittedName>
</protein>
<accession>A0ABN3M5V4</accession>
<dbReference type="Gene3D" id="3.10.450.50">
    <property type="match status" value="1"/>
</dbReference>
<sequence length="126" mass="13807">MTGPNDDVDAAVRGNYAAQRDSMVAGDAPALAEQLTENFTLTHMTGYEQPRRDWLTQVPSGEMAYHRITDVAVTVGGDATDPVLTARTRTDATIWGGRGTWPLQLEIHFTHDTGQWLSAYTIASTR</sequence>
<keyword evidence="3" id="KW-1185">Reference proteome</keyword>
<dbReference type="Pfam" id="PF14534">
    <property type="entry name" value="DUF4440"/>
    <property type="match status" value="1"/>
</dbReference>
<name>A0ABN3M5V4_9MICO</name>
<dbReference type="InterPro" id="IPR027843">
    <property type="entry name" value="DUF4440"/>
</dbReference>
<proteinExistence type="predicted"/>
<dbReference type="SUPFAM" id="SSF54427">
    <property type="entry name" value="NTF2-like"/>
    <property type="match status" value="1"/>
</dbReference>
<evidence type="ECO:0000259" key="1">
    <source>
        <dbReference type="Pfam" id="PF14534"/>
    </source>
</evidence>
<feature type="domain" description="DUF4440" evidence="1">
    <location>
        <begin position="13"/>
        <end position="116"/>
    </location>
</feature>
<evidence type="ECO:0000313" key="2">
    <source>
        <dbReference type="EMBL" id="GAA2495472.1"/>
    </source>
</evidence>
<reference evidence="2 3" key="1">
    <citation type="journal article" date="2019" name="Int. J. Syst. Evol. Microbiol.">
        <title>The Global Catalogue of Microorganisms (GCM) 10K type strain sequencing project: providing services to taxonomists for standard genome sequencing and annotation.</title>
        <authorList>
            <consortium name="The Broad Institute Genomics Platform"/>
            <consortium name="The Broad Institute Genome Sequencing Center for Infectious Disease"/>
            <person name="Wu L."/>
            <person name="Ma J."/>
        </authorList>
    </citation>
    <scope>NUCLEOTIDE SEQUENCE [LARGE SCALE GENOMIC DNA]</scope>
    <source>
        <strain evidence="2 3">JCM 16259</strain>
    </source>
</reference>
<gene>
    <name evidence="2" type="ORF">GCM10009858_37010</name>
</gene>
<organism evidence="2 3">
    <name type="scientific">Terrabacter carboxydivorans</name>
    <dbReference type="NCBI Taxonomy" id="619730"/>
    <lineage>
        <taxon>Bacteria</taxon>
        <taxon>Bacillati</taxon>
        <taxon>Actinomycetota</taxon>
        <taxon>Actinomycetes</taxon>
        <taxon>Micrococcales</taxon>
        <taxon>Intrasporangiaceae</taxon>
        <taxon>Terrabacter</taxon>
    </lineage>
</organism>
<dbReference type="Proteomes" id="UP001500730">
    <property type="component" value="Unassembled WGS sequence"/>
</dbReference>
<comment type="caution">
    <text evidence="2">The sequence shown here is derived from an EMBL/GenBank/DDBJ whole genome shotgun (WGS) entry which is preliminary data.</text>
</comment>
<evidence type="ECO:0000313" key="3">
    <source>
        <dbReference type="Proteomes" id="UP001500730"/>
    </source>
</evidence>
<dbReference type="RefSeq" id="WP_344256521.1">
    <property type="nucleotide sequence ID" value="NZ_BAAARE010000018.1"/>
</dbReference>
<dbReference type="EMBL" id="BAAARE010000018">
    <property type="protein sequence ID" value="GAA2495472.1"/>
    <property type="molecule type" value="Genomic_DNA"/>
</dbReference>
<dbReference type="InterPro" id="IPR032710">
    <property type="entry name" value="NTF2-like_dom_sf"/>
</dbReference>